<name>A0A640VNN0_9RHOB</name>
<proteinExistence type="predicted"/>
<dbReference type="EMBL" id="BLIV01000001">
    <property type="protein sequence ID" value="GFE48465.1"/>
    <property type="molecule type" value="Genomic_DNA"/>
</dbReference>
<sequence length="217" mass="23730">MVCFFVASLCGAAATSAGEVISGKLRVIDGDSLAIGDVQIRLFGIDAPEVKQTCRTEQGVTWECGVWVGQQVTTRYAGQVARCTTVTTDRYGRTVARCDVDGVDISEELVLDGLAFAYRSYSHDYVLAEKSAAVRDAGLHAHRVQDPSQFRQTRAAGRFPPDPACRIKGNISAKGVRIYHLPGQRDYDRTGIRPETAERWFCTAAEARAAGWRAAKR</sequence>
<keyword evidence="3" id="KW-1185">Reference proteome</keyword>
<dbReference type="Pfam" id="PF00565">
    <property type="entry name" value="SNase"/>
    <property type="match status" value="1"/>
</dbReference>
<dbReference type="Proteomes" id="UP000436522">
    <property type="component" value="Unassembled WGS sequence"/>
</dbReference>
<dbReference type="SMART" id="SM00318">
    <property type="entry name" value="SNc"/>
    <property type="match status" value="1"/>
</dbReference>
<evidence type="ECO:0000313" key="3">
    <source>
        <dbReference type="Proteomes" id="UP000436522"/>
    </source>
</evidence>
<organism evidence="2 3">
    <name type="scientific">Roseobacter cerasinus</name>
    <dbReference type="NCBI Taxonomy" id="2602289"/>
    <lineage>
        <taxon>Bacteria</taxon>
        <taxon>Pseudomonadati</taxon>
        <taxon>Pseudomonadota</taxon>
        <taxon>Alphaproteobacteria</taxon>
        <taxon>Rhodobacterales</taxon>
        <taxon>Roseobacteraceae</taxon>
        <taxon>Roseobacter</taxon>
    </lineage>
</organism>
<protein>
    <submittedName>
        <fullName evidence="2">Nuclease</fullName>
    </submittedName>
</protein>
<accession>A0A640VNN0</accession>
<dbReference type="AlphaFoldDB" id="A0A640VNN0"/>
<reference evidence="2 3" key="1">
    <citation type="submission" date="2019-12" db="EMBL/GenBank/DDBJ databases">
        <title>Roseobacter cerasinus sp. nov., isolated from seawater around aquaculture.</title>
        <authorList>
            <person name="Muramatsu S."/>
            <person name="Takabe Y."/>
            <person name="Mori K."/>
            <person name="Takaichi S."/>
            <person name="Hanada S."/>
        </authorList>
    </citation>
    <scope>NUCLEOTIDE SEQUENCE [LARGE SCALE GENOMIC DNA]</scope>
    <source>
        <strain evidence="2 3">AI77</strain>
    </source>
</reference>
<dbReference type="InterPro" id="IPR035437">
    <property type="entry name" value="SNase_OB-fold_sf"/>
</dbReference>
<dbReference type="SUPFAM" id="SSF50199">
    <property type="entry name" value="Staphylococcal nuclease"/>
    <property type="match status" value="1"/>
</dbReference>
<evidence type="ECO:0000259" key="1">
    <source>
        <dbReference type="PROSITE" id="PS50830"/>
    </source>
</evidence>
<comment type="caution">
    <text evidence="2">The sequence shown here is derived from an EMBL/GenBank/DDBJ whole genome shotgun (WGS) entry which is preliminary data.</text>
</comment>
<feature type="domain" description="TNase-like" evidence="1">
    <location>
        <begin position="26"/>
        <end position="142"/>
    </location>
</feature>
<gene>
    <name evidence="2" type="ORF">So717_02180</name>
</gene>
<evidence type="ECO:0000313" key="2">
    <source>
        <dbReference type="EMBL" id="GFE48465.1"/>
    </source>
</evidence>
<dbReference type="PROSITE" id="PS50830">
    <property type="entry name" value="TNASE_3"/>
    <property type="match status" value="1"/>
</dbReference>
<dbReference type="InterPro" id="IPR016071">
    <property type="entry name" value="Staphylococal_nuclease_OB-fold"/>
</dbReference>
<dbReference type="Gene3D" id="2.40.50.90">
    <property type="match status" value="1"/>
</dbReference>